<comment type="caution">
    <text evidence="2">The sequence shown here is derived from an EMBL/GenBank/DDBJ whole genome shotgun (WGS) entry which is preliminary data.</text>
</comment>
<organism evidence="2 3">
    <name type="scientific">Eucalyptus globulus</name>
    <name type="common">Tasmanian blue gum</name>
    <dbReference type="NCBI Taxonomy" id="34317"/>
    <lineage>
        <taxon>Eukaryota</taxon>
        <taxon>Viridiplantae</taxon>
        <taxon>Streptophyta</taxon>
        <taxon>Embryophyta</taxon>
        <taxon>Tracheophyta</taxon>
        <taxon>Spermatophyta</taxon>
        <taxon>Magnoliopsida</taxon>
        <taxon>eudicotyledons</taxon>
        <taxon>Gunneridae</taxon>
        <taxon>Pentapetalae</taxon>
        <taxon>rosids</taxon>
        <taxon>malvids</taxon>
        <taxon>Myrtales</taxon>
        <taxon>Myrtaceae</taxon>
        <taxon>Myrtoideae</taxon>
        <taxon>Eucalypteae</taxon>
        <taxon>Eucalyptus</taxon>
    </lineage>
</organism>
<evidence type="ECO:0000313" key="2">
    <source>
        <dbReference type="EMBL" id="KAL3745581.1"/>
    </source>
</evidence>
<dbReference type="Proteomes" id="UP001634007">
    <property type="component" value="Unassembled WGS sequence"/>
</dbReference>
<sequence length="83" mass="9026">MAAPEEKRIDEELSCLILLSEQVRSAVDEAVAFKSECSELGKRANLLSDLLRSLACFTASALSLYERPSTASPPRPPGTWSKS</sequence>
<accession>A0ABD3L6T0</accession>
<dbReference type="PANTHER" id="PTHR46168:SF1">
    <property type="entry name" value="ARMADILLO REPEAT ONLY 4"/>
    <property type="match status" value="1"/>
</dbReference>
<name>A0ABD3L6T0_EUCGL</name>
<dbReference type="InterPro" id="IPR056694">
    <property type="entry name" value="DUF7792"/>
</dbReference>
<dbReference type="Pfam" id="PF25055">
    <property type="entry name" value="DUF7792"/>
    <property type="match status" value="1"/>
</dbReference>
<protein>
    <recommendedName>
        <fullName evidence="1">DUF7792 domain-containing protein</fullName>
    </recommendedName>
</protein>
<dbReference type="AlphaFoldDB" id="A0ABD3L6T0"/>
<gene>
    <name evidence="2" type="ORF">ACJRO7_014663</name>
</gene>
<reference evidence="2 3" key="1">
    <citation type="submission" date="2024-11" db="EMBL/GenBank/DDBJ databases">
        <title>Chromosome-level genome assembly of Eucalyptus globulus Labill. provides insights into its genome evolution.</title>
        <authorList>
            <person name="Li X."/>
        </authorList>
    </citation>
    <scope>NUCLEOTIDE SEQUENCE [LARGE SCALE GENOMIC DNA]</scope>
    <source>
        <strain evidence="2">CL2024</strain>
        <tissue evidence="2">Fresh tender leaves</tissue>
    </source>
</reference>
<dbReference type="EMBL" id="JBJKBG010000003">
    <property type="protein sequence ID" value="KAL3745581.1"/>
    <property type="molecule type" value="Genomic_DNA"/>
</dbReference>
<proteinExistence type="predicted"/>
<keyword evidence="3" id="KW-1185">Reference proteome</keyword>
<dbReference type="PANTHER" id="PTHR46168">
    <property type="entry name" value="ARMADILLO REPEAT ONLY 4"/>
    <property type="match status" value="1"/>
</dbReference>
<evidence type="ECO:0000313" key="3">
    <source>
        <dbReference type="Proteomes" id="UP001634007"/>
    </source>
</evidence>
<feature type="domain" description="DUF7792" evidence="1">
    <location>
        <begin position="11"/>
        <end position="69"/>
    </location>
</feature>
<evidence type="ECO:0000259" key="1">
    <source>
        <dbReference type="Pfam" id="PF25055"/>
    </source>
</evidence>